<dbReference type="EC" id="4.2.3.12" evidence="4"/>
<dbReference type="GO" id="GO:0006729">
    <property type="term" value="P:tetrahydrobiopterin biosynthetic process"/>
    <property type="evidence" value="ECO:0007669"/>
    <property type="project" value="UniProtKB-UniPathway"/>
</dbReference>
<dbReference type="InterPro" id="IPR038418">
    <property type="entry name" value="6-PTP_synth/QueD_sf"/>
</dbReference>
<sequence length="147" mass="17052">MDPFGNRRPIAYLTRKAQISCCHRLNSLSLSDEENKRVFGKCNNKHGHGHNYTVEVTVRGPVDSSTGMVMNLEDLKDCMQKVLMDQMDHKNIDKQVDYFRDTVSTTENIAVYIFDELKTHMSNPALLYEVKVHETDKNVMFFRGEYD</sequence>
<keyword evidence="6" id="KW-0862">Zinc</keyword>
<dbReference type="PROSITE" id="PS00987">
    <property type="entry name" value="PTPS_1"/>
    <property type="match status" value="1"/>
</dbReference>
<dbReference type="NCBIfam" id="TIGR00039">
    <property type="entry name" value="6PTHBS"/>
    <property type="match status" value="1"/>
</dbReference>
<keyword evidence="10" id="KW-1185">Reference proteome</keyword>
<organism evidence="9 10">
    <name type="scientific">Temnothorax longispinosus</name>
    <dbReference type="NCBI Taxonomy" id="300112"/>
    <lineage>
        <taxon>Eukaryota</taxon>
        <taxon>Metazoa</taxon>
        <taxon>Ecdysozoa</taxon>
        <taxon>Arthropoda</taxon>
        <taxon>Hexapoda</taxon>
        <taxon>Insecta</taxon>
        <taxon>Pterygota</taxon>
        <taxon>Neoptera</taxon>
        <taxon>Endopterygota</taxon>
        <taxon>Hymenoptera</taxon>
        <taxon>Apocrita</taxon>
        <taxon>Aculeata</taxon>
        <taxon>Formicoidea</taxon>
        <taxon>Formicidae</taxon>
        <taxon>Myrmicinae</taxon>
        <taxon>Temnothorax</taxon>
    </lineage>
</organism>
<dbReference type="Pfam" id="PF01242">
    <property type="entry name" value="PTPS"/>
    <property type="match status" value="1"/>
</dbReference>
<keyword evidence="7" id="KW-0783">Tetrahydrobiopterin biosynthesis</keyword>
<keyword evidence="5" id="KW-0479">Metal-binding</keyword>
<dbReference type="GO" id="GO:0046872">
    <property type="term" value="F:metal ion binding"/>
    <property type="evidence" value="ECO:0007669"/>
    <property type="project" value="UniProtKB-KW"/>
</dbReference>
<dbReference type="FunFam" id="3.30.479.10:FF:000003">
    <property type="entry name" value="6-pyruvoyl tetrahydrobiopterin synthase"/>
    <property type="match status" value="1"/>
</dbReference>
<evidence type="ECO:0000313" key="10">
    <source>
        <dbReference type="Proteomes" id="UP000310200"/>
    </source>
</evidence>
<evidence type="ECO:0000256" key="3">
    <source>
        <dbReference type="ARBA" id="ARBA00009164"/>
    </source>
</evidence>
<evidence type="ECO:0000256" key="2">
    <source>
        <dbReference type="ARBA" id="ARBA00005126"/>
    </source>
</evidence>
<dbReference type="PANTHER" id="PTHR12589">
    <property type="entry name" value="PYRUVOYL TETRAHYDROBIOPTERIN SYNTHASE"/>
    <property type="match status" value="1"/>
</dbReference>
<keyword evidence="8" id="KW-0456">Lyase</keyword>
<dbReference type="GO" id="GO:0005739">
    <property type="term" value="C:mitochondrion"/>
    <property type="evidence" value="ECO:0007669"/>
    <property type="project" value="TreeGrafter"/>
</dbReference>
<evidence type="ECO:0000256" key="5">
    <source>
        <dbReference type="ARBA" id="ARBA00022723"/>
    </source>
</evidence>
<comment type="caution">
    <text evidence="9">The sequence shown here is derived from an EMBL/GenBank/DDBJ whole genome shotgun (WGS) entry which is preliminary data.</text>
</comment>
<comment type="similarity">
    <text evidence="3">Belongs to the PTPS family.</text>
</comment>
<dbReference type="UniPathway" id="UPA00849">
    <property type="reaction ID" value="UER00819"/>
</dbReference>
<comment type="cofactor">
    <cofactor evidence="1">
        <name>Zn(2+)</name>
        <dbReference type="ChEBI" id="CHEBI:29105"/>
    </cofactor>
</comment>
<gene>
    <name evidence="9" type="ORF">DBV15_09952</name>
</gene>
<proteinExistence type="inferred from homology"/>
<evidence type="ECO:0000256" key="1">
    <source>
        <dbReference type="ARBA" id="ARBA00001947"/>
    </source>
</evidence>
<dbReference type="EMBL" id="QBLH01002117">
    <property type="protein sequence ID" value="TGZ49494.1"/>
    <property type="molecule type" value="Genomic_DNA"/>
</dbReference>
<reference evidence="9 10" key="1">
    <citation type="journal article" date="2019" name="Philos. Trans. R. Soc. Lond., B, Biol. Sci.">
        <title>Ant behaviour and brain gene expression of defending hosts depend on the ecological success of the intruding social parasite.</title>
        <authorList>
            <person name="Kaur R."/>
            <person name="Stoldt M."/>
            <person name="Jongepier E."/>
            <person name="Feldmeyer B."/>
            <person name="Menzel F."/>
            <person name="Bornberg-Bauer E."/>
            <person name="Foitzik S."/>
        </authorList>
    </citation>
    <scope>NUCLEOTIDE SEQUENCE [LARGE SCALE GENOMIC DNA]</scope>
    <source>
        <tissue evidence="9">Whole body</tissue>
    </source>
</reference>
<dbReference type="CDD" id="cd00470">
    <property type="entry name" value="PTPS"/>
    <property type="match status" value="1"/>
</dbReference>
<comment type="pathway">
    <text evidence="2">Cofactor biosynthesis; tetrahydrobiopterin biosynthesis; tetrahydrobiopterin from 7,8-dihydroneopterin triphosphate: step 1/3.</text>
</comment>
<dbReference type="Gene3D" id="3.30.479.10">
    <property type="entry name" value="6-pyruvoyl tetrahydropterin synthase/QueD"/>
    <property type="match status" value="1"/>
</dbReference>
<dbReference type="PANTHER" id="PTHR12589:SF7">
    <property type="entry name" value="6-PYRUVOYL TETRAHYDROBIOPTERIN SYNTHASE"/>
    <property type="match status" value="1"/>
</dbReference>
<dbReference type="InterPro" id="IPR007115">
    <property type="entry name" value="6-PTP_synth/QueD"/>
</dbReference>
<evidence type="ECO:0000256" key="7">
    <source>
        <dbReference type="ARBA" id="ARBA00023007"/>
    </source>
</evidence>
<evidence type="ECO:0000313" key="9">
    <source>
        <dbReference type="EMBL" id="TGZ49494.1"/>
    </source>
</evidence>
<dbReference type="Proteomes" id="UP000310200">
    <property type="component" value="Unassembled WGS sequence"/>
</dbReference>
<protein>
    <recommendedName>
        <fullName evidence="4">6-pyruvoyltetrahydropterin synthase</fullName>
        <ecNumber evidence="4">4.2.3.12</ecNumber>
    </recommendedName>
</protein>
<evidence type="ECO:0000256" key="8">
    <source>
        <dbReference type="ARBA" id="ARBA00023239"/>
    </source>
</evidence>
<dbReference type="GO" id="GO:0003874">
    <property type="term" value="F:6-pyruvoyltetrahydropterin synthase activity"/>
    <property type="evidence" value="ECO:0007669"/>
    <property type="project" value="UniProtKB-EC"/>
</dbReference>
<dbReference type="InterPro" id="IPR022470">
    <property type="entry name" value="PTPS_Cys_AS"/>
</dbReference>
<evidence type="ECO:0000256" key="6">
    <source>
        <dbReference type="ARBA" id="ARBA00022833"/>
    </source>
</evidence>
<dbReference type="SUPFAM" id="SSF55620">
    <property type="entry name" value="Tetrahydrobiopterin biosynthesis enzymes-like"/>
    <property type="match status" value="1"/>
</dbReference>
<name>A0A4V6RGI4_9HYME</name>
<accession>A0A4V6RGI4</accession>
<dbReference type="STRING" id="300112.A0A4V6RGI4"/>
<dbReference type="AlphaFoldDB" id="A0A4V6RGI4"/>
<evidence type="ECO:0000256" key="4">
    <source>
        <dbReference type="ARBA" id="ARBA00013100"/>
    </source>
</evidence>